<dbReference type="PANTHER" id="PTHR13271">
    <property type="entry name" value="UNCHARACTERIZED PUTATIVE METHYLTRANSFERASE"/>
    <property type="match status" value="1"/>
</dbReference>
<comment type="caution">
    <text evidence="2">The sequence shown here is derived from an EMBL/GenBank/DDBJ whole genome shotgun (WGS) entry which is preliminary data.</text>
</comment>
<dbReference type="InterPro" id="IPR050600">
    <property type="entry name" value="SETD3_SETD6_MTase"/>
</dbReference>
<feature type="compositionally biased region" description="Low complexity" evidence="1">
    <location>
        <begin position="90"/>
        <end position="115"/>
    </location>
</feature>
<protein>
    <submittedName>
        <fullName evidence="2">Uncharacterized protein</fullName>
    </submittedName>
</protein>
<name>A0ABP0PPH6_9DINO</name>
<dbReference type="PANTHER" id="PTHR13271:SF151">
    <property type="entry name" value="SET DOMAIN-CONTAINING PROTEIN 4"/>
    <property type="match status" value="1"/>
</dbReference>
<organism evidence="2 3">
    <name type="scientific">Durusdinium trenchii</name>
    <dbReference type="NCBI Taxonomy" id="1381693"/>
    <lineage>
        <taxon>Eukaryota</taxon>
        <taxon>Sar</taxon>
        <taxon>Alveolata</taxon>
        <taxon>Dinophyceae</taxon>
        <taxon>Suessiales</taxon>
        <taxon>Symbiodiniaceae</taxon>
        <taxon>Durusdinium</taxon>
    </lineage>
</organism>
<dbReference type="InterPro" id="IPR046341">
    <property type="entry name" value="SET_dom_sf"/>
</dbReference>
<reference evidence="2 3" key="1">
    <citation type="submission" date="2024-02" db="EMBL/GenBank/DDBJ databases">
        <authorList>
            <person name="Chen Y."/>
            <person name="Shah S."/>
            <person name="Dougan E. K."/>
            <person name="Thang M."/>
            <person name="Chan C."/>
        </authorList>
    </citation>
    <scope>NUCLEOTIDE SEQUENCE [LARGE SCALE GENOMIC DNA]</scope>
</reference>
<dbReference type="Proteomes" id="UP001642484">
    <property type="component" value="Unassembled WGS sequence"/>
</dbReference>
<feature type="compositionally biased region" description="Basic and acidic residues" evidence="1">
    <location>
        <begin position="116"/>
        <end position="126"/>
    </location>
</feature>
<sequence>MATFVPVAHKVTWSASIASPASVRPTHRSGRADGGSSQSTWALVTALAVSAGANRKRNEHRLRGLAMEAKGFATAEWMEDTNEQIATRGSSSSSSSSSSTSLTTKRPSSSSLSLSDGRKRVFDPDVLRSPSGEILSDGDAPQPEGAQELFNWMEDRGCTGLQDVQLLLGGGVALRRKCQCGPLKEGQEIFCIPKDAWLMPEAGSGLEALAWRLLREVWAEEESSFAPFVRHLRGQDMSSHPIFWEEDEVEWLRPSLEGYELVKPLRARTEERLARLLARVAAEAPKVWENFEGREEALADEIRWALATVETKSIKAKDAEGEALVALCPLLGDFRLDAKGPHGKGLLSFETEGDRVVSSALKPLQPGEQLFQHVSHTGAWLLANFGAVPGSEIPGVPSDAELVESNVNENSWLPGPETDPGSYPPQTYMGTKMDLLLEHARVDLRGPRVPHTRCDRYCFVLPDEAMGKGRLLPTGRFMIADIAGMGGDVKLWMERWFVRFFRHCELESYPSIHTDDEQADEVLTMVHDTQIEVMARRTVATWMQQALLEKNQMIERIAGRAGLPIGNTDGVIVFQENQTVMAYFKAKRKDGSVGKSKKPREAVVLSLLDETVRVQFVGNKRRHEIPLSWVVSSTPLPNPKLLSEGCSPERLARGKLAITLLRCEKAITGLVMETLSEEADMLEELGNGVEGCKSRGDAEGAEKIMKVIRTFLDREQMELDEELARCLPQSLADIPSDPGHKPFLDKPLYNLPEGYVDPKLSNDIMMLDSDLTIPSAGAGNGSEEAAD</sequence>
<proteinExistence type="predicted"/>
<dbReference type="Gene3D" id="3.90.1410.10">
    <property type="entry name" value="set domain protein methyltransferase, domain 1"/>
    <property type="match status" value="1"/>
</dbReference>
<dbReference type="SUPFAM" id="SSF82199">
    <property type="entry name" value="SET domain"/>
    <property type="match status" value="1"/>
</dbReference>
<evidence type="ECO:0000313" key="2">
    <source>
        <dbReference type="EMBL" id="CAK9077478.1"/>
    </source>
</evidence>
<evidence type="ECO:0000313" key="3">
    <source>
        <dbReference type="Proteomes" id="UP001642484"/>
    </source>
</evidence>
<feature type="region of interest" description="Disordered" evidence="1">
    <location>
        <begin position="83"/>
        <end position="145"/>
    </location>
</feature>
<evidence type="ECO:0000256" key="1">
    <source>
        <dbReference type="SAM" id="MobiDB-lite"/>
    </source>
</evidence>
<accession>A0ABP0PPH6</accession>
<keyword evidence="3" id="KW-1185">Reference proteome</keyword>
<dbReference type="EMBL" id="CAXAMN010023417">
    <property type="protein sequence ID" value="CAK9077478.1"/>
    <property type="molecule type" value="Genomic_DNA"/>
</dbReference>
<gene>
    <name evidence="2" type="ORF">CCMP2556_LOCUS38208</name>
</gene>
<dbReference type="CDD" id="cd10527">
    <property type="entry name" value="SET_LSMT"/>
    <property type="match status" value="1"/>
</dbReference>